<comment type="caution">
    <text evidence="2">The sequence shown here is derived from an EMBL/GenBank/DDBJ whole genome shotgun (WGS) entry which is preliminary data.</text>
</comment>
<evidence type="ECO:0000313" key="2">
    <source>
        <dbReference type="EMBL" id="KAF9541831.1"/>
    </source>
</evidence>
<dbReference type="EMBL" id="JAAAXW010000155">
    <property type="protein sequence ID" value="KAF9541831.1"/>
    <property type="molecule type" value="Genomic_DNA"/>
</dbReference>
<gene>
    <name evidence="2" type="ORF">EC957_002666</name>
</gene>
<feature type="region of interest" description="Disordered" evidence="1">
    <location>
        <begin position="1"/>
        <end position="55"/>
    </location>
</feature>
<accession>A0A9P6F4K9</accession>
<organism evidence="2 3">
    <name type="scientific">Mortierella hygrophila</name>
    <dbReference type="NCBI Taxonomy" id="979708"/>
    <lineage>
        <taxon>Eukaryota</taxon>
        <taxon>Fungi</taxon>
        <taxon>Fungi incertae sedis</taxon>
        <taxon>Mucoromycota</taxon>
        <taxon>Mortierellomycotina</taxon>
        <taxon>Mortierellomycetes</taxon>
        <taxon>Mortierellales</taxon>
        <taxon>Mortierellaceae</taxon>
        <taxon>Mortierella</taxon>
    </lineage>
</organism>
<feature type="region of interest" description="Disordered" evidence="1">
    <location>
        <begin position="350"/>
        <end position="372"/>
    </location>
</feature>
<evidence type="ECO:0000256" key="1">
    <source>
        <dbReference type="SAM" id="MobiDB-lite"/>
    </source>
</evidence>
<reference evidence="2" key="1">
    <citation type="journal article" date="2020" name="Fungal Divers.">
        <title>Resolving the Mortierellaceae phylogeny through synthesis of multi-gene phylogenetics and phylogenomics.</title>
        <authorList>
            <person name="Vandepol N."/>
            <person name="Liber J."/>
            <person name="Desiro A."/>
            <person name="Na H."/>
            <person name="Kennedy M."/>
            <person name="Barry K."/>
            <person name="Grigoriev I.V."/>
            <person name="Miller A.N."/>
            <person name="O'Donnell K."/>
            <person name="Stajich J.E."/>
            <person name="Bonito G."/>
        </authorList>
    </citation>
    <scope>NUCLEOTIDE SEQUENCE</scope>
    <source>
        <strain evidence="2">NRRL 2591</strain>
    </source>
</reference>
<protein>
    <submittedName>
        <fullName evidence="2">Uncharacterized protein</fullName>
    </submittedName>
</protein>
<keyword evidence="3" id="KW-1185">Reference proteome</keyword>
<feature type="compositionally biased region" description="Basic and acidic residues" evidence="1">
    <location>
        <begin position="25"/>
        <end position="39"/>
    </location>
</feature>
<name>A0A9P6F4K9_9FUNG</name>
<dbReference type="Proteomes" id="UP000723463">
    <property type="component" value="Unassembled WGS sequence"/>
</dbReference>
<proteinExistence type="predicted"/>
<dbReference type="AlphaFoldDB" id="A0A9P6F4K9"/>
<evidence type="ECO:0000313" key="3">
    <source>
        <dbReference type="Proteomes" id="UP000723463"/>
    </source>
</evidence>
<sequence length="422" mass="47584">MPNRKGITMRKHESKQGNRSHRQPSRTDRIQHSSKRADREEYDPTGGIDETPPSFSDLPIEVEALIGQGALRTNGHLIQSLRLECGDGEFPKLQLPPTLPQLTSIEFIGVSGTDSAIADVLRRSTAGWRSIIFRANNPHTRPRFSNESFKELLKHASTLEVLRVEGAWGLVSKEIQELLCRLPKLKEFSLLGACSHEVPPDPWLDATDIVASEWKCTDLEVFGCEIKGLRRPPKPVNERVSGPTKTKAEQDSIDLQRGVCAQLGKLTKLKELILRAPAPTFENHHTHDFPRNTRDCLALGFETGLDLLVDLKDLRKVGLEDVDVDIGNFAVQAWMAHNWPHATIRYPGNPEAGPHINDYGPDSDSELEDDDDNTNYEHLYFEEYGYDELDYDELEYDAYDGVYGGYHWGDGYPDYDPDYGGF</sequence>
<feature type="compositionally biased region" description="Acidic residues" evidence="1">
    <location>
        <begin position="361"/>
        <end position="372"/>
    </location>
</feature>